<feature type="non-terminal residue" evidence="1">
    <location>
        <position position="78"/>
    </location>
</feature>
<comment type="caution">
    <text evidence="1">The sequence shown here is derived from an EMBL/GenBank/DDBJ whole genome shotgun (WGS) entry which is preliminary data.</text>
</comment>
<dbReference type="Proteomes" id="UP000007129">
    <property type="component" value="Unassembled WGS sequence"/>
</dbReference>
<name>K2RFP0_MACPH</name>
<organism evidence="1 2">
    <name type="scientific">Macrophomina phaseolina (strain MS6)</name>
    <name type="common">Charcoal rot fungus</name>
    <dbReference type="NCBI Taxonomy" id="1126212"/>
    <lineage>
        <taxon>Eukaryota</taxon>
        <taxon>Fungi</taxon>
        <taxon>Dikarya</taxon>
        <taxon>Ascomycota</taxon>
        <taxon>Pezizomycotina</taxon>
        <taxon>Dothideomycetes</taxon>
        <taxon>Dothideomycetes incertae sedis</taxon>
        <taxon>Botryosphaeriales</taxon>
        <taxon>Botryosphaeriaceae</taxon>
        <taxon>Macrophomina</taxon>
    </lineage>
</organism>
<evidence type="ECO:0000313" key="1">
    <source>
        <dbReference type="EMBL" id="EKG08899.1"/>
    </source>
</evidence>
<dbReference type="AlphaFoldDB" id="K2RFP0"/>
<gene>
    <name evidence="1" type="ORF">MPH_14163</name>
</gene>
<proteinExistence type="predicted"/>
<evidence type="ECO:0000313" key="2">
    <source>
        <dbReference type="Proteomes" id="UP000007129"/>
    </source>
</evidence>
<protein>
    <submittedName>
        <fullName evidence="1">Uncharacterized protein</fullName>
    </submittedName>
</protein>
<reference evidence="1 2" key="1">
    <citation type="journal article" date="2012" name="BMC Genomics">
        <title>Tools to kill: Genome of one of the most destructive plant pathogenic fungi Macrophomina phaseolina.</title>
        <authorList>
            <person name="Islam M.S."/>
            <person name="Haque M.S."/>
            <person name="Islam M.M."/>
            <person name="Emdad E.M."/>
            <person name="Halim A."/>
            <person name="Hossen Q.M.M."/>
            <person name="Hossain M.Z."/>
            <person name="Ahmed B."/>
            <person name="Rahim S."/>
            <person name="Rahman M.S."/>
            <person name="Alam M.M."/>
            <person name="Hou S."/>
            <person name="Wan X."/>
            <person name="Saito J.A."/>
            <person name="Alam M."/>
        </authorList>
    </citation>
    <scope>NUCLEOTIDE SEQUENCE [LARGE SCALE GENOMIC DNA]</scope>
    <source>
        <strain evidence="1 2">MS6</strain>
    </source>
</reference>
<dbReference type="EMBL" id="AHHD01001098">
    <property type="protein sequence ID" value="EKG08899.1"/>
    <property type="molecule type" value="Genomic_DNA"/>
</dbReference>
<dbReference type="InParanoid" id="K2RFP0"/>
<sequence>MMIIGAINVSKDGQYACLRGRISLFWSRSQLKQGVRQGGMKHRLAEIHQLLSDVCHLLFLHSNLSINLRVKHLPKPCD</sequence>
<dbReference type="VEuPathDB" id="FungiDB:MPH_14163"/>
<accession>K2RFP0</accession>
<dbReference type="HOGENOM" id="CLU_2628565_0_0_1"/>